<gene>
    <name evidence="1" type="ORF">H312_01112</name>
</gene>
<dbReference type="HOGENOM" id="CLU_1075832_0_0_1"/>
<keyword evidence="2" id="KW-1185">Reference proteome</keyword>
<sequence length="260" mass="30516">SKSTNGVTDEEEIIYLQKRLETLGCNVSGSQVWKRLDGKSNFPVEEFLLQFENEWDKWSDDMKLKLIGANLSGNAARWFNAVKDDVVINVESFIREYQEMFGRKTEKSDEKKMVEFFSILNKGLRPGQMEDDCWILFENYKEIMETKQIKKRLKKGDIVMRWNEPHEKMNKLDEKWSGPFRIIKELDNGAYKIESLTGVITSHNQRKLQLMEEDSEKEWVALKEGDMLGKNDYLINHLFTINSNINNYPCLGIIKTIRVN</sequence>
<dbReference type="Proteomes" id="UP000030655">
    <property type="component" value="Unassembled WGS sequence"/>
</dbReference>
<dbReference type="OrthoDB" id="5425374at2759"/>
<feature type="non-terminal residue" evidence="1">
    <location>
        <position position="1"/>
    </location>
</feature>
<proteinExistence type="predicted"/>
<name>A0A059F2M1_9MICR</name>
<evidence type="ECO:0000313" key="2">
    <source>
        <dbReference type="Proteomes" id="UP000030655"/>
    </source>
</evidence>
<reference evidence="2" key="1">
    <citation type="submission" date="2013-02" db="EMBL/GenBank/DDBJ databases">
        <authorList>
            <consortium name="The Broad Institute Genome Sequencing Platform"/>
            <person name="Cuomo C."/>
            <person name="Becnel J."/>
            <person name="Sanscrainte N."/>
            <person name="Walker B."/>
            <person name="Young S.K."/>
            <person name="Zeng Q."/>
            <person name="Gargeya S."/>
            <person name="Fitzgerald M."/>
            <person name="Haas B."/>
            <person name="Abouelleil A."/>
            <person name="Alvarado L."/>
            <person name="Arachchi H.M."/>
            <person name="Berlin A.M."/>
            <person name="Chapman S.B."/>
            <person name="Dewar J."/>
            <person name="Goldberg J."/>
            <person name="Griggs A."/>
            <person name="Gujja S."/>
            <person name="Hansen M."/>
            <person name="Howarth C."/>
            <person name="Imamovic A."/>
            <person name="Larimer J."/>
            <person name="McCowan C."/>
            <person name="Murphy C."/>
            <person name="Neiman D."/>
            <person name="Pearson M."/>
            <person name="Priest M."/>
            <person name="Roberts A."/>
            <person name="Saif S."/>
            <person name="Shea T."/>
            <person name="Sisk P."/>
            <person name="Sykes S."/>
            <person name="Wortman J."/>
            <person name="Nusbaum C."/>
            <person name="Birren B."/>
        </authorList>
    </citation>
    <scope>NUCLEOTIDE SEQUENCE [LARGE SCALE GENOMIC DNA]</scope>
    <source>
        <strain evidence="2">PRA339</strain>
    </source>
</reference>
<evidence type="ECO:0008006" key="3">
    <source>
        <dbReference type="Google" id="ProtNLM"/>
    </source>
</evidence>
<dbReference type="EMBL" id="KK365142">
    <property type="protein sequence ID" value="KCZ81440.1"/>
    <property type="molecule type" value="Genomic_DNA"/>
</dbReference>
<organism evidence="1 2">
    <name type="scientific">Anncaliia algerae PRA339</name>
    <dbReference type="NCBI Taxonomy" id="1288291"/>
    <lineage>
        <taxon>Eukaryota</taxon>
        <taxon>Fungi</taxon>
        <taxon>Fungi incertae sedis</taxon>
        <taxon>Microsporidia</taxon>
        <taxon>Tubulinosematoidea</taxon>
        <taxon>Tubulinosematidae</taxon>
        <taxon>Anncaliia</taxon>
    </lineage>
</organism>
<evidence type="ECO:0000313" key="1">
    <source>
        <dbReference type="EMBL" id="KCZ81440.1"/>
    </source>
</evidence>
<dbReference type="VEuPathDB" id="MicrosporidiaDB:H312_01112"/>
<protein>
    <recommendedName>
        <fullName evidence="3">Retrotransposon gag domain-containing protein</fullName>
    </recommendedName>
</protein>
<accession>A0A059F2M1</accession>
<dbReference type="AlphaFoldDB" id="A0A059F2M1"/>
<reference evidence="1 2" key="2">
    <citation type="submission" date="2014-03" db="EMBL/GenBank/DDBJ databases">
        <title>The Genome Sequence of Anncaliia algerae insect isolate PRA339.</title>
        <authorList>
            <consortium name="The Broad Institute Genome Sequencing Platform"/>
            <consortium name="The Broad Institute Genome Sequencing Center for Infectious Disease"/>
            <person name="Cuomo C."/>
            <person name="Becnel J."/>
            <person name="Sanscrainte N."/>
            <person name="Walker B."/>
            <person name="Young S.K."/>
            <person name="Zeng Q."/>
            <person name="Gargeya S."/>
            <person name="Fitzgerald M."/>
            <person name="Haas B."/>
            <person name="Abouelleil A."/>
            <person name="Alvarado L."/>
            <person name="Arachchi H.M."/>
            <person name="Berlin A.M."/>
            <person name="Chapman S.B."/>
            <person name="Dewar J."/>
            <person name="Goldberg J."/>
            <person name="Griggs A."/>
            <person name="Gujja S."/>
            <person name="Hansen M."/>
            <person name="Howarth C."/>
            <person name="Imamovic A."/>
            <person name="Larimer J."/>
            <person name="McCowan C."/>
            <person name="Murphy C."/>
            <person name="Neiman D."/>
            <person name="Pearson M."/>
            <person name="Priest M."/>
            <person name="Roberts A."/>
            <person name="Saif S."/>
            <person name="Shea T."/>
            <person name="Sisk P."/>
            <person name="Sykes S."/>
            <person name="Wortman J."/>
            <person name="Nusbaum C."/>
            <person name="Birren B."/>
        </authorList>
    </citation>
    <scope>NUCLEOTIDE SEQUENCE [LARGE SCALE GENOMIC DNA]</scope>
    <source>
        <strain evidence="1 2">PRA339</strain>
    </source>
</reference>